<feature type="region of interest" description="Disordered" evidence="1">
    <location>
        <begin position="1"/>
        <end position="169"/>
    </location>
</feature>
<dbReference type="Proteomes" id="UP000800235">
    <property type="component" value="Unassembled WGS sequence"/>
</dbReference>
<keyword evidence="4" id="KW-1185">Reference proteome</keyword>
<gene>
    <name evidence="3" type="ORF">EJ08DRAFT_736266</name>
</gene>
<protein>
    <recommendedName>
        <fullName evidence="2">ASX DEUBAD domain-containing protein</fullName>
    </recommendedName>
</protein>
<dbReference type="EMBL" id="MU007062">
    <property type="protein sequence ID" value="KAF2427201.1"/>
    <property type="molecule type" value="Genomic_DNA"/>
</dbReference>
<dbReference type="Pfam" id="PF13919">
    <property type="entry name" value="ASXH"/>
    <property type="match status" value="1"/>
</dbReference>
<dbReference type="AlphaFoldDB" id="A0A9P4NLX1"/>
<dbReference type="OrthoDB" id="2289918at2759"/>
<evidence type="ECO:0000313" key="3">
    <source>
        <dbReference type="EMBL" id="KAF2427201.1"/>
    </source>
</evidence>
<reference evidence="3" key="1">
    <citation type="journal article" date="2020" name="Stud. Mycol.">
        <title>101 Dothideomycetes genomes: a test case for predicting lifestyles and emergence of pathogens.</title>
        <authorList>
            <person name="Haridas S."/>
            <person name="Albert R."/>
            <person name="Binder M."/>
            <person name="Bloem J."/>
            <person name="Labutti K."/>
            <person name="Salamov A."/>
            <person name="Andreopoulos B."/>
            <person name="Baker S."/>
            <person name="Barry K."/>
            <person name="Bills G."/>
            <person name="Bluhm B."/>
            <person name="Cannon C."/>
            <person name="Castanera R."/>
            <person name="Culley D."/>
            <person name="Daum C."/>
            <person name="Ezra D."/>
            <person name="Gonzalez J."/>
            <person name="Henrissat B."/>
            <person name="Kuo A."/>
            <person name="Liang C."/>
            <person name="Lipzen A."/>
            <person name="Lutzoni F."/>
            <person name="Magnuson J."/>
            <person name="Mondo S."/>
            <person name="Nolan M."/>
            <person name="Ohm R."/>
            <person name="Pangilinan J."/>
            <person name="Park H.-J."/>
            <person name="Ramirez L."/>
            <person name="Alfaro M."/>
            <person name="Sun H."/>
            <person name="Tritt A."/>
            <person name="Yoshinaga Y."/>
            <person name="Zwiers L.-H."/>
            <person name="Turgeon B."/>
            <person name="Goodwin S."/>
            <person name="Spatafora J."/>
            <person name="Crous P."/>
            <person name="Grigoriev I."/>
        </authorList>
    </citation>
    <scope>NUCLEOTIDE SEQUENCE</scope>
    <source>
        <strain evidence="3">CBS 130266</strain>
    </source>
</reference>
<organism evidence="3 4">
    <name type="scientific">Tothia fuscella</name>
    <dbReference type="NCBI Taxonomy" id="1048955"/>
    <lineage>
        <taxon>Eukaryota</taxon>
        <taxon>Fungi</taxon>
        <taxon>Dikarya</taxon>
        <taxon>Ascomycota</taxon>
        <taxon>Pezizomycotina</taxon>
        <taxon>Dothideomycetes</taxon>
        <taxon>Pleosporomycetidae</taxon>
        <taxon>Venturiales</taxon>
        <taxon>Cylindrosympodiaceae</taxon>
        <taxon>Tothia</taxon>
    </lineage>
</organism>
<evidence type="ECO:0000259" key="2">
    <source>
        <dbReference type="Pfam" id="PF13919"/>
    </source>
</evidence>
<evidence type="ECO:0000313" key="4">
    <source>
        <dbReference type="Proteomes" id="UP000800235"/>
    </source>
</evidence>
<dbReference type="InterPro" id="IPR028020">
    <property type="entry name" value="ASX_DEUBAD_dom"/>
</dbReference>
<accession>A0A9P4NLX1</accession>
<feature type="compositionally biased region" description="Basic and acidic residues" evidence="1">
    <location>
        <begin position="94"/>
        <end position="108"/>
    </location>
</feature>
<sequence>MENGIDASDGNNPIMETGRSPEPSNPGQSFTLATHVANKEAGEFDVQQQDSTGNVDPEREEEDSVLGASPTSDDSSHGQPGHAVTSIEPIVDSEMVRERHSPRAECRPQRLATRKRAAKDDDTSEDELTPLPKSKAARKTASSAGSTINNADSSLPIPKSWRNPNVVTSSRSPLTKIDLVSLLQQDSAWTVLSAEAQLRLLTTLGIKNPERLDDGSGKYKNYAAELFEESEALRNDVQRFEGHLKEGRMDPDWQAQAEAAGEARRRGELSDEEGG</sequence>
<evidence type="ECO:0000256" key="1">
    <source>
        <dbReference type="SAM" id="MobiDB-lite"/>
    </source>
</evidence>
<proteinExistence type="predicted"/>
<comment type="caution">
    <text evidence="3">The sequence shown here is derived from an EMBL/GenBank/DDBJ whole genome shotgun (WGS) entry which is preliminary data.</text>
</comment>
<feature type="domain" description="ASX DEUBAD" evidence="2">
    <location>
        <begin position="159"/>
        <end position="269"/>
    </location>
</feature>
<feature type="region of interest" description="Disordered" evidence="1">
    <location>
        <begin position="243"/>
        <end position="275"/>
    </location>
</feature>
<name>A0A9P4NLX1_9PEZI</name>